<organism evidence="1 2">
    <name type="scientific">Halosquirtibacter laminarini</name>
    <dbReference type="NCBI Taxonomy" id="3374600"/>
    <lineage>
        <taxon>Bacteria</taxon>
        <taxon>Pseudomonadati</taxon>
        <taxon>Bacteroidota</taxon>
        <taxon>Bacteroidia</taxon>
        <taxon>Marinilabiliales</taxon>
        <taxon>Prolixibacteraceae</taxon>
        <taxon>Halosquirtibacter</taxon>
    </lineage>
</organism>
<name>A0AC61NR62_9BACT</name>
<reference evidence="1" key="1">
    <citation type="submission" date="2021-08" db="EMBL/GenBank/DDBJ databases">
        <title>Novel anaerobic bacterium isolated from sea squirt in East Sea, Republic of Korea.</title>
        <authorList>
            <person name="Nguyen T.H."/>
            <person name="Li Z."/>
            <person name="Lee Y.-J."/>
            <person name="Ko J."/>
            <person name="Kim S.-G."/>
        </authorList>
    </citation>
    <scope>NUCLEOTIDE SEQUENCE</scope>
    <source>
        <strain evidence="1">KCTC 25031</strain>
    </source>
</reference>
<gene>
    <name evidence="1" type="ORF">K4L44_02920</name>
</gene>
<dbReference type="EMBL" id="CP081303">
    <property type="protein sequence ID" value="QZE14829.1"/>
    <property type="molecule type" value="Genomic_DNA"/>
</dbReference>
<keyword evidence="2" id="KW-1185">Reference proteome</keyword>
<sequence>MKKNIITLALSCFVLLATFTGCNFLEEDLSSQLTPDNYFKTEEELDAAIYPIYNYIFKNNGRFGGLSTYGFTVNTGDQALTAPRGLNKQRMLEFDDFNVSTQNPDVEKLWYGLYRGVSAANNVIENIAKIETIPMDDDVRNQRISEVYFLRAFAYYNLAIYWKEVPIITKNLNGDSSLGVKKSSMEEVFNFILEDLDKAEDLPGVQSRDKARPTIDAVRILKSYVYLNMAGYPINKGTEYYQKAADEAALVVNGVDHGLEEHYADLWRYDNRFSKEHIFAFYADFASGRNYGSYGNKSFRGTEEGGWKDFVVTNEFYRNYPHDNRIKSCIYDTIKYTKKGALLPEESWSAAIEGKEKHTWIGKYRDIGGANWNEATSNAIYPIFRYADALLVFAEASNLANGGPTAEAYDALRRIQNRAYLGTDEEARILADGADQNTFDQTVLHERAWEFAFENKTWNDNVRRERVKETMMGHSDEAEGFDANSIQESSYFAPIPEREANLNPNLK</sequence>
<proteinExistence type="predicted"/>
<accession>A0AC61NR62</accession>
<evidence type="ECO:0000313" key="1">
    <source>
        <dbReference type="EMBL" id="QZE14829.1"/>
    </source>
</evidence>
<dbReference type="Proteomes" id="UP000826212">
    <property type="component" value="Chromosome"/>
</dbReference>
<evidence type="ECO:0000313" key="2">
    <source>
        <dbReference type="Proteomes" id="UP000826212"/>
    </source>
</evidence>
<protein>
    <submittedName>
        <fullName evidence="1">RagB/SusD family nutrient uptake outer membrane protein</fullName>
    </submittedName>
</protein>